<dbReference type="PANTHER" id="PTHR48098">
    <property type="entry name" value="ENTEROCHELIN ESTERASE-RELATED"/>
    <property type="match status" value="1"/>
</dbReference>
<protein>
    <recommendedName>
        <fullName evidence="4">Esterase</fullName>
    </recommendedName>
</protein>
<dbReference type="AlphaFoldDB" id="E5XTA0"/>
<keyword evidence="1" id="KW-0812">Transmembrane</keyword>
<dbReference type="SUPFAM" id="SSF53474">
    <property type="entry name" value="alpha/beta-Hydrolases"/>
    <property type="match status" value="1"/>
</dbReference>
<reference evidence="2 3" key="1">
    <citation type="journal article" date="2011" name="Stand. Genomic Sci.">
        <title>High quality draft genome sequence of Segniliparus rugosus CDC 945(T)= (ATCC BAA-974(T)).</title>
        <authorList>
            <person name="Earl A.M."/>
            <person name="Desjardins C.A."/>
            <person name="Fitzgerald M.G."/>
            <person name="Arachchi H.M."/>
            <person name="Zeng Q."/>
            <person name="Mehta T."/>
            <person name="Griggs A."/>
            <person name="Birren B.W."/>
            <person name="Toney N.C."/>
            <person name="Carr J."/>
            <person name="Posey J."/>
            <person name="Butler W.R."/>
        </authorList>
    </citation>
    <scope>NUCLEOTIDE SEQUENCE [LARGE SCALE GENOMIC DNA]</scope>
    <source>
        <strain evidence="3">ATCC BAA-974 / DSM 45345 / CCUG 50838 / CIP 108380 / JCM 13579 / CDC 945</strain>
    </source>
</reference>
<dbReference type="Proteomes" id="UP000004816">
    <property type="component" value="Unassembled WGS sequence"/>
</dbReference>
<evidence type="ECO:0008006" key="4">
    <source>
        <dbReference type="Google" id="ProtNLM"/>
    </source>
</evidence>
<proteinExistence type="predicted"/>
<dbReference type="eggNOG" id="COG0627">
    <property type="taxonomic scope" value="Bacteria"/>
</dbReference>
<keyword evidence="1" id="KW-1133">Transmembrane helix</keyword>
<dbReference type="EMBL" id="ACZI02000002">
    <property type="protein sequence ID" value="EFV12431.1"/>
    <property type="molecule type" value="Genomic_DNA"/>
</dbReference>
<sequence>MLNPMTYHLGTLAAQPVVSFAISAGSPMMRYRNGIKIQQGWFPWVVEILAVTALAYALSGRDRTKRWWLCWVPVAALVAFGVLWAVYHYIEENGLAGDPAPSALWFWVGVSGAALAVLVLGWRGQWWGRRAVALLAVPLCLLSTGVVVNQWVGYYKTLEQAWDELTAGPLPNEVSAADLPALQGTTQTAGRVVPVDIPNDASRFTHRTEYVYLPPAWFASKQPPQLPVVMMIGGEFDTPSHWIRVGDAADIADKFAAEHDGNAPIMVFVDTSGSFNTDSECVNGPRGNSEDHLTKDVPPYVVSKFGASEDPAKWGVVGWSMGGTCAVNLAARHPDLFSGFVDIAGDIRPSAGDEATTVKHLFGGDKAAYDSYAPLNAINAHGRYDRTAGWFQTSSTPMKAPKGQKPKPAAANAGNVGFGGYDPGGFAGSGDYLGAARKLCHAGEQHGIQCSVIVKPGRHTWDFASSAYRDALPWLAGYLGTPGVPPSPLPASTPATQ</sequence>
<name>E5XTA0_SEGRC</name>
<evidence type="ECO:0000256" key="1">
    <source>
        <dbReference type="SAM" id="Phobius"/>
    </source>
</evidence>
<dbReference type="Gene3D" id="3.40.50.1820">
    <property type="entry name" value="alpha/beta hydrolase"/>
    <property type="match status" value="1"/>
</dbReference>
<evidence type="ECO:0000313" key="2">
    <source>
        <dbReference type="EMBL" id="EFV12431.1"/>
    </source>
</evidence>
<gene>
    <name evidence="2" type="ORF">HMPREF9336_02722</name>
</gene>
<dbReference type="HOGENOM" id="CLU_037947_1_0_11"/>
<dbReference type="Pfam" id="PF00756">
    <property type="entry name" value="Esterase"/>
    <property type="match status" value="1"/>
</dbReference>
<dbReference type="PANTHER" id="PTHR48098:SF1">
    <property type="entry name" value="DIACYLGLYCEROL ACYLTRANSFERASE_MYCOLYLTRANSFERASE AG85A"/>
    <property type="match status" value="1"/>
</dbReference>
<keyword evidence="1" id="KW-0472">Membrane</keyword>
<dbReference type="InterPro" id="IPR050583">
    <property type="entry name" value="Mycobacterial_A85_antigen"/>
</dbReference>
<dbReference type="GO" id="GO:0016747">
    <property type="term" value="F:acyltransferase activity, transferring groups other than amino-acyl groups"/>
    <property type="evidence" value="ECO:0007669"/>
    <property type="project" value="TreeGrafter"/>
</dbReference>
<accession>E5XTA0</accession>
<feature type="transmembrane region" description="Helical" evidence="1">
    <location>
        <begin position="132"/>
        <end position="152"/>
    </location>
</feature>
<feature type="transmembrane region" description="Helical" evidence="1">
    <location>
        <begin position="102"/>
        <end position="120"/>
    </location>
</feature>
<dbReference type="STRING" id="679197.HMPREF9336_02722"/>
<comment type="caution">
    <text evidence="2">The sequence shown here is derived from an EMBL/GenBank/DDBJ whole genome shotgun (WGS) entry which is preliminary data.</text>
</comment>
<dbReference type="InterPro" id="IPR000801">
    <property type="entry name" value="Esterase-like"/>
</dbReference>
<keyword evidence="3" id="KW-1185">Reference proteome</keyword>
<feature type="transmembrane region" description="Helical" evidence="1">
    <location>
        <begin position="41"/>
        <end position="58"/>
    </location>
</feature>
<evidence type="ECO:0000313" key="3">
    <source>
        <dbReference type="Proteomes" id="UP000004816"/>
    </source>
</evidence>
<organism evidence="2 3">
    <name type="scientific">Segniliparus rugosus (strain ATCC BAA-974 / DSM 45345 / CCUG 50838 / CIP 108380 / JCM 13579 / CDC 945)</name>
    <dbReference type="NCBI Taxonomy" id="679197"/>
    <lineage>
        <taxon>Bacteria</taxon>
        <taxon>Bacillati</taxon>
        <taxon>Actinomycetota</taxon>
        <taxon>Actinomycetes</taxon>
        <taxon>Mycobacteriales</taxon>
        <taxon>Segniliparaceae</taxon>
        <taxon>Segniliparus</taxon>
    </lineage>
</organism>
<feature type="transmembrane region" description="Helical" evidence="1">
    <location>
        <begin position="70"/>
        <end position="90"/>
    </location>
</feature>
<dbReference type="InterPro" id="IPR029058">
    <property type="entry name" value="AB_hydrolase_fold"/>
</dbReference>